<feature type="compositionally biased region" description="Basic and acidic residues" evidence="1">
    <location>
        <begin position="1"/>
        <end position="13"/>
    </location>
</feature>
<evidence type="ECO:0000313" key="2">
    <source>
        <dbReference type="EMBL" id="NHK98196.1"/>
    </source>
</evidence>
<reference evidence="2 3" key="1">
    <citation type="submission" date="2020-03" db="EMBL/GenBank/DDBJ databases">
        <title>Rubrivivax benzoatilyticus JA2 (sequenced after 10 years sub-culturing).</title>
        <authorList>
            <person name="Gupta D."/>
            <person name="Chintalapati S."/>
            <person name="Chintalapati V.R."/>
        </authorList>
    </citation>
    <scope>NUCLEOTIDE SEQUENCE [LARGE SCALE GENOMIC DNA]</scope>
    <source>
        <strain evidence="2 3">JA2-Mal</strain>
    </source>
</reference>
<dbReference type="Proteomes" id="UP000802098">
    <property type="component" value="Unassembled WGS sequence"/>
</dbReference>
<sequence length="54" mass="5880">MNEGQHDDPRPADEPWDPEDAAWALGCEAALPFLTDAGAPQDDGRGAQRLPHRD</sequence>
<dbReference type="RefSeq" id="WP_009859075.1">
    <property type="nucleotide sequence ID" value="NZ_JAAOCD010000003.1"/>
</dbReference>
<evidence type="ECO:0000256" key="1">
    <source>
        <dbReference type="SAM" id="MobiDB-lite"/>
    </source>
</evidence>
<evidence type="ECO:0000313" key="3">
    <source>
        <dbReference type="Proteomes" id="UP000802098"/>
    </source>
</evidence>
<organism evidence="2 3">
    <name type="scientific">Rubrivivax benzoatilyticus</name>
    <dbReference type="NCBI Taxonomy" id="316997"/>
    <lineage>
        <taxon>Bacteria</taxon>
        <taxon>Pseudomonadati</taxon>
        <taxon>Pseudomonadota</taxon>
        <taxon>Betaproteobacteria</taxon>
        <taxon>Burkholderiales</taxon>
        <taxon>Sphaerotilaceae</taxon>
        <taxon>Rubrivivax</taxon>
    </lineage>
</organism>
<name>A0ABX0HT15_9BURK</name>
<keyword evidence="3" id="KW-1185">Reference proteome</keyword>
<feature type="region of interest" description="Disordered" evidence="1">
    <location>
        <begin position="1"/>
        <end position="54"/>
    </location>
</feature>
<gene>
    <name evidence="2" type="ORF">G7087_07380</name>
</gene>
<proteinExistence type="predicted"/>
<feature type="compositionally biased region" description="Basic and acidic residues" evidence="1">
    <location>
        <begin position="42"/>
        <end position="54"/>
    </location>
</feature>
<comment type="caution">
    <text evidence="2">The sequence shown here is derived from an EMBL/GenBank/DDBJ whole genome shotgun (WGS) entry which is preliminary data.</text>
</comment>
<protein>
    <submittedName>
        <fullName evidence="2">Uncharacterized protein</fullName>
    </submittedName>
</protein>
<dbReference type="EMBL" id="JAAOCD010000003">
    <property type="protein sequence ID" value="NHK98196.1"/>
    <property type="molecule type" value="Genomic_DNA"/>
</dbReference>
<accession>A0ABX0HT15</accession>